<evidence type="ECO:0000256" key="2">
    <source>
        <dbReference type="ARBA" id="ARBA00022630"/>
    </source>
</evidence>
<dbReference type="GO" id="GO:0097237">
    <property type="term" value="P:cellular response to toxic substance"/>
    <property type="evidence" value="ECO:0007669"/>
    <property type="project" value="UniProtKB-ARBA"/>
</dbReference>
<dbReference type="InterPro" id="IPR023753">
    <property type="entry name" value="FAD/NAD-binding_dom"/>
</dbReference>
<keyword evidence="8" id="KW-0732">Signal</keyword>
<name>A0A7S1XW40_9STRA</name>
<keyword evidence="5" id="KW-1015">Disulfide bond</keyword>
<keyword evidence="6" id="KW-0676">Redox-active center</keyword>
<keyword evidence="2" id="KW-0285">Flavoprotein</keyword>
<dbReference type="InterPro" id="IPR008255">
    <property type="entry name" value="Pyr_nucl-diS_OxRdtase_2_AS"/>
</dbReference>
<evidence type="ECO:0000256" key="5">
    <source>
        <dbReference type="ARBA" id="ARBA00023157"/>
    </source>
</evidence>
<evidence type="ECO:0000256" key="8">
    <source>
        <dbReference type="SAM" id="SignalP"/>
    </source>
</evidence>
<dbReference type="PANTHER" id="PTHR48105">
    <property type="entry name" value="THIOREDOXIN REDUCTASE 1-RELATED-RELATED"/>
    <property type="match status" value="1"/>
</dbReference>
<proteinExistence type="inferred from homology"/>
<dbReference type="InterPro" id="IPR050097">
    <property type="entry name" value="Ferredoxin-NADP_redctase_2"/>
</dbReference>
<dbReference type="Gene3D" id="3.50.50.60">
    <property type="entry name" value="FAD/NAD(P)-binding domain"/>
    <property type="match status" value="2"/>
</dbReference>
<feature type="compositionally biased region" description="Low complexity" evidence="7">
    <location>
        <begin position="222"/>
        <end position="236"/>
    </location>
</feature>
<dbReference type="Pfam" id="PF00085">
    <property type="entry name" value="Thioredoxin"/>
    <property type="match status" value="1"/>
</dbReference>
<evidence type="ECO:0000256" key="3">
    <source>
        <dbReference type="ARBA" id="ARBA00022827"/>
    </source>
</evidence>
<dbReference type="InterPro" id="IPR013766">
    <property type="entry name" value="Thioredoxin_domain"/>
</dbReference>
<dbReference type="PRINTS" id="PR00469">
    <property type="entry name" value="PNDRDTASEII"/>
</dbReference>
<feature type="chain" id="PRO_5030783052" description="Thioredoxin domain-containing protein" evidence="8">
    <location>
        <begin position="23"/>
        <end position="663"/>
    </location>
</feature>
<comment type="similarity">
    <text evidence="1">Belongs to the class-II pyridine nucleotide-disulfide oxidoreductase family.</text>
</comment>
<protein>
    <recommendedName>
        <fullName evidence="9">Thioredoxin domain-containing protein</fullName>
    </recommendedName>
</protein>
<reference evidence="10" key="1">
    <citation type="submission" date="2021-01" db="EMBL/GenBank/DDBJ databases">
        <authorList>
            <person name="Corre E."/>
            <person name="Pelletier E."/>
            <person name="Niang G."/>
            <person name="Scheremetjew M."/>
            <person name="Finn R."/>
            <person name="Kale V."/>
            <person name="Holt S."/>
            <person name="Cochrane G."/>
            <person name="Meng A."/>
            <person name="Brown T."/>
            <person name="Cohen L."/>
        </authorList>
    </citation>
    <scope>NUCLEOTIDE SEQUENCE</scope>
    <source>
        <strain evidence="10">CCMP2877</strain>
    </source>
</reference>
<keyword evidence="3" id="KW-0274">FAD</keyword>
<feature type="compositionally biased region" description="Gly residues" evidence="7">
    <location>
        <begin position="243"/>
        <end position="252"/>
    </location>
</feature>
<dbReference type="PROSITE" id="PS51352">
    <property type="entry name" value="THIOREDOXIN_2"/>
    <property type="match status" value="1"/>
</dbReference>
<dbReference type="InterPro" id="IPR036249">
    <property type="entry name" value="Thioredoxin-like_sf"/>
</dbReference>
<dbReference type="Gene3D" id="3.40.30.10">
    <property type="entry name" value="Glutaredoxin"/>
    <property type="match status" value="1"/>
</dbReference>
<organism evidence="10">
    <name type="scientific">Phaeomonas parva</name>
    <dbReference type="NCBI Taxonomy" id="124430"/>
    <lineage>
        <taxon>Eukaryota</taxon>
        <taxon>Sar</taxon>
        <taxon>Stramenopiles</taxon>
        <taxon>Ochrophyta</taxon>
        <taxon>Pinguiophyceae</taxon>
        <taxon>Pinguiochrysidales</taxon>
        <taxon>Pinguiochrysidaceae</taxon>
        <taxon>Phaeomonas</taxon>
    </lineage>
</organism>
<feature type="region of interest" description="Disordered" evidence="7">
    <location>
        <begin position="192"/>
        <end position="252"/>
    </location>
</feature>
<evidence type="ECO:0000256" key="7">
    <source>
        <dbReference type="SAM" id="MobiDB-lite"/>
    </source>
</evidence>
<feature type="domain" description="Thioredoxin" evidence="9">
    <location>
        <begin position="5"/>
        <end position="134"/>
    </location>
</feature>
<dbReference type="GO" id="GO:0016668">
    <property type="term" value="F:oxidoreductase activity, acting on a sulfur group of donors, NAD(P) as acceptor"/>
    <property type="evidence" value="ECO:0007669"/>
    <property type="project" value="UniProtKB-ARBA"/>
</dbReference>
<evidence type="ECO:0000256" key="6">
    <source>
        <dbReference type="ARBA" id="ARBA00023284"/>
    </source>
</evidence>
<gene>
    <name evidence="10" type="ORF">PPAR1163_LOCUS24590</name>
</gene>
<dbReference type="EMBL" id="HBGJ01039050">
    <property type="protein sequence ID" value="CAD9266166.1"/>
    <property type="molecule type" value="Transcribed_RNA"/>
</dbReference>
<evidence type="ECO:0000313" key="10">
    <source>
        <dbReference type="EMBL" id="CAD9266166.1"/>
    </source>
</evidence>
<dbReference type="Pfam" id="PF07992">
    <property type="entry name" value="Pyr_redox_2"/>
    <property type="match status" value="1"/>
</dbReference>
<dbReference type="CDD" id="cd02947">
    <property type="entry name" value="TRX_family"/>
    <property type="match status" value="1"/>
</dbReference>
<dbReference type="PRINTS" id="PR00368">
    <property type="entry name" value="FADPNR"/>
</dbReference>
<accession>A0A7S1XW40</accession>
<dbReference type="SUPFAM" id="SSF52833">
    <property type="entry name" value="Thioredoxin-like"/>
    <property type="match status" value="1"/>
</dbReference>
<feature type="compositionally biased region" description="Basic and acidic residues" evidence="7">
    <location>
        <begin position="192"/>
        <end position="220"/>
    </location>
</feature>
<feature type="signal peptide" evidence="8">
    <location>
        <begin position="1"/>
        <end position="22"/>
    </location>
</feature>
<evidence type="ECO:0000256" key="1">
    <source>
        <dbReference type="ARBA" id="ARBA00009333"/>
    </source>
</evidence>
<evidence type="ECO:0000259" key="9">
    <source>
        <dbReference type="PROSITE" id="PS51352"/>
    </source>
</evidence>
<dbReference type="InterPro" id="IPR036188">
    <property type="entry name" value="FAD/NAD-bd_sf"/>
</dbReference>
<dbReference type="AlphaFoldDB" id="A0A7S1XW40"/>
<dbReference type="PROSITE" id="PS00573">
    <property type="entry name" value="PYRIDINE_REDOX_2"/>
    <property type="match status" value="1"/>
</dbReference>
<evidence type="ECO:0000256" key="4">
    <source>
        <dbReference type="ARBA" id="ARBA00023002"/>
    </source>
</evidence>
<keyword evidence="4" id="KW-0560">Oxidoreductase</keyword>
<dbReference type="SUPFAM" id="SSF51905">
    <property type="entry name" value="FAD/NAD(P)-binding domain"/>
    <property type="match status" value="1"/>
</dbReference>
<sequence>MGAPGRLLRVAAALALVVATAGQTVRKINKHSDFRKALELTKKQGKFLVVDFYTDACGPCRMIAPAFKELAKQHADTAVFAKVDTRVNGESAQKYQVRSTPTFMYFVDGKSKPAYQFSGAGEQQLRHYADLAKRDAAKVYVEISRDLLGRYYAKYDAEKSEEAVDKIYEKCCSMSKSDRCEGSTAVDLAKKLGEKYGKGPRPEKKQPPAKGEKKEKERPARSRASSSSSSSTSSSSRSKKKQSGGGGAAAGVGLHGVGLEELMMELERRGHRVLSEEEASAYDAAMTGGADVADDIEDLDEDDEEEMDDLTLWTPRADAAHVEKVAIIGAGPAGLSAAVYSARAGLEPVVIAPPVGGQLQGKGVQVENYPGVFAQTGPQLVADMQRHAGHFGAKFLYEFVDDVDFTQRPFTLTAGNATLRAHAVILSTGADAKWLNVAGEEEFRGGGVSSCATCDGYLFRDQPTVVIGGGDAAMEDALVLARTSSSVTILHRRDAFRASKILADRVKENAKIDIRWNTTVSAFDGEAPCLSPSPSEVVVEAPGAAEASCLKQVHVKNKDGEEDTLAAAAAFVAIGHNPNTGIFQGALEVDATGYLVTQQGSTMTSVPGVFAAGDVADKIYRQAITSAGSGAMAALDAERWLSENGLGIDAVATAAAAAAKDEL</sequence>